<name>A0ABS3ZXC4_9BRAD</name>
<dbReference type="RefSeq" id="WP_209295382.1">
    <property type="nucleotide sequence ID" value="NZ_JAGIKT010000038.1"/>
</dbReference>
<sequence length="114" mass="12090">MSSGPQFEKCWDKGRLDLVAQDLFTRLPTTKSRAVEATLLGAAQVKKGEKITIDKVKSGLSVSRGHTELALSEDAPAAVVEAIEANCGVAQGIVDEVHEMAGVVEISVCIARLQ</sequence>
<evidence type="ECO:0000313" key="2">
    <source>
        <dbReference type="Proteomes" id="UP000669317"/>
    </source>
</evidence>
<protein>
    <submittedName>
        <fullName evidence="1">Uncharacterized protein</fullName>
    </submittedName>
</protein>
<organism evidence="1 2">
    <name type="scientific">Bradyrhizobium vignae</name>
    <dbReference type="NCBI Taxonomy" id="1549949"/>
    <lineage>
        <taxon>Bacteria</taxon>
        <taxon>Pseudomonadati</taxon>
        <taxon>Pseudomonadota</taxon>
        <taxon>Alphaproteobacteria</taxon>
        <taxon>Hyphomicrobiales</taxon>
        <taxon>Nitrobacteraceae</taxon>
        <taxon>Bradyrhizobium</taxon>
    </lineage>
</organism>
<dbReference type="Proteomes" id="UP000669317">
    <property type="component" value="Unassembled WGS sequence"/>
</dbReference>
<keyword evidence="2" id="KW-1185">Reference proteome</keyword>
<evidence type="ECO:0000313" key="1">
    <source>
        <dbReference type="EMBL" id="MBP0112795.1"/>
    </source>
</evidence>
<proteinExistence type="predicted"/>
<dbReference type="EMBL" id="JAGIKT010000038">
    <property type="protein sequence ID" value="MBP0112795.1"/>
    <property type="molecule type" value="Genomic_DNA"/>
</dbReference>
<reference evidence="1 2" key="1">
    <citation type="submission" date="2021-03" db="EMBL/GenBank/DDBJ databases">
        <title>Genome Sequence of Bradyrhizobium vignae strain ISRA400.</title>
        <authorList>
            <person name="Tisa L.S."/>
            <person name="Svistoonoff S."/>
            <person name="Hocher V."/>
            <person name="Fall S."/>
            <person name="Zaiya A."/>
            <person name="Naing D."/>
            <person name="Niang N."/>
            <person name="Diouf A."/>
            <person name="Dasylva M.C."/>
            <person name="Toure O."/>
            <person name="Gueye M."/>
            <person name="Gully D."/>
            <person name="Tisseyre P."/>
            <person name="Simpson S."/>
            <person name="Morris K."/>
            <person name="Thomas W.K."/>
        </authorList>
    </citation>
    <scope>NUCLEOTIDE SEQUENCE [LARGE SCALE GENOMIC DNA]</scope>
    <source>
        <strain evidence="1 2">ISRA400</strain>
    </source>
</reference>
<comment type="caution">
    <text evidence="1">The sequence shown here is derived from an EMBL/GenBank/DDBJ whole genome shotgun (WGS) entry which is preliminary data.</text>
</comment>
<accession>A0ABS3ZXC4</accession>
<gene>
    <name evidence="1" type="ORF">JWS04_17225</name>
</gene>